<dbReference type="Gene3D" id="2.60.120.1250">
    <property type="entry name" value="Peptidase M60, enhancin-like domain 1"/>
    <property type="match status" value="1"/>
</dbReference>
<dbReference type="Gene3D" id="2.60.120.260">
    <property type="entry name" value="Galactose-binding domain-like"/>
    <property type="match status" value="1"/>
</dbReference>
<dbReference type="InterPro" id="IPR024361">
    <property type="entry name" value="BACON"/>
</dbReference>
<dbReference type="Gene3D" id="1.10.390.30">
    <property type="entry name" value="Peptidase M60, enhancin-like domain 3"/>
    <property type="match status" value="1"/>
</dbReference>
<dbReference type="AlphaFoldDB" id="A0A414FHF7"/>
<name>A0A414FHF7_9BACE</name>
<proteinExistence type="predicted"/>
<dbReference type="InterPro" id="IPR042279">
    <property type="entry name" value="Pep_M60_3"/>
</dbReference>
<dbReference type="InterPro" id="IPR031161">
    <property type="entry name" value="Peptidase_M60_dom"/>
</dbReference>
<feature type="domain" description="Peptidase M60" evidence="2">
    <location>
        <begin position="444"/>
        <end position="756"/>
    </location>
</feature>
<dbReference type="Pfam" id="PF13004">
    <property type="entry name" value="BACON"/>
    <property type="match status" value="1"/>
</dbReference>
<dbReference type="InterPro" id="IPR013783">
    <property type="entry name" value="Ig-like_fold"/>
</dbReference>
<accession>A0A414FHF7</accession>
<evidence type="ECO:0000259" key="2">
    <source>
        <dbReference type="PROSITE" id="PS51723"/>
    </source>
</evidence>
<dbReference type="EMBL" id="QSJD01000022">
    <property type="protein sequence ID" value="RHD46571.1"/>
    <property type="molecule type" value="Genomic_DNA"/>
</dbReference>
<dbReference type="RefSeq" id="WP_122264819.1">
    <property type="nucleotide sequence ID" value="NZ_QSJD01000022.1"/>
</dbReference>
<dbReference type="InterPro" id="IPR000421">
    <property type="entry name" value="FA58C"/>
</dbReference>
<dbReference type="Pfam" id="PF13402">
    <property type="entry name" value="Peptidase_M60"/>
    <property type="match status" value="1"/>
</dbReference>
<dbReference type="Pfam" id="PF00754">
    <property type="entry name" value="F5_F8_type_C"/>
    <property type="match status" value="1"/>
</dbReference>
<dbReference type="InterPro" id="IPR008979">
    <property type="entry name" value="Galactose-bd-like_sf"/>
</dbReference>
<feature type="signal peptide" evidence="1">
    <location>
        <begin position="1"/>
        <end position="21"/>
    </location>
</feature>
<dbReference type="PROSITE" id="PS51257">
    <property type="entry name" value="PROKAR_LIPOPROTEIN"/>
    <property type="match status" value="1"/>
</dbReference>
<dbReference type="Proteomes" id="UP000284689">
    <property type="component" value="Unassembled WGS sequence"/>
</dbReference>
<evidence type="ECO:0000313" key="3">
    <source>
        <dbReference type="EMBL" id="RHD46571.1"/>
    </source>
</evidence>
<feature type="chain" id="PRO_5019476457" evidence="1">
    <location>
        <begin position="22"/>
        <end position="936"/>
    </location>
</feature>
<organism evidence="3 4">
    <name type="scientific">Bacteroides caccae</name>
    <dbReference type="NCBI Taxonomy" id="47678"/>
    <lineage>
        <taxon>Bacteria</taxon>
        <taxon>Pseudomonadati</taxon>
        <taxon>Bacteroidota</taxon>
        <taxon>Bacteroidia</taxon>
        <taxon>Bacteroidales</taxon>
        <taxon>Bacteroidaceae</taxon>
        <taxon>Bacteroides</taxon>
    </lineage>
</organism>
<reference evidence="3 4" key="1">
    <citation type="submission" date="2018-08" db="EMBL/GenBank/DDBJ databases">
        <title>A genome reference for cultivated species of the human gut microbiota.</title>
        <authorList>
            <person name="Zou Y."/>
            <person name="Xue W."/>
            <person name="Luo G."/>
        </authorList>
    </citation>
    <scope>NUCLEOTIDE SEQUENCE [LARGE SCALE GENOMIC DNA]</scope>
    <source>
        <strain evidence="3 4">AM31-16AC</strain>
    </source>
</reference>
<keyword evidence="1" id="KW-0732">Signal</keyword>
<dbReference type="CDD" id="cd14948">
    <property type="entry name" value="BACON"/>
    <property type="match status" value="2"/>
</dbReference>
<comment type="caution">
    <text evidence="3">The sequence shown here is derived from an EMBL/GenBank/DDBJ whole genome shotgun (WGS) entry which is preliminary data.</text>
</comment>
<dbReference type="SUPFAM" id="SSF49785">
    <property type="entry name" value="Galactose-binding domain-like"/>
    <property type="match status" value="1"/>
</dbReference>
<dbReference type="PROSITE" id="PS51723">
    <property type="entry name" value="PEPTIDASE_M60"/>
    <property type="match status" value="1"/>
</dbReference>
<evidence type="ECO:0000313" key="4">
    <source>
        <dbReference type="Proteomes" id="UP000284689"/>
    </source>
</evidence>
<sequence length="936" mass="104719">MKNYFLYVFISLFLFSLSSCKDDKDVVAVLELGLENADFYKEAGSVVIDVKSLPADWTASVDVEGEQWCKTEPVNSGAGVKISVISNPNKTVRNASVVINNGKLNKKILVRQLGTDTDILVSPFAFTLPPVGGTVAFTVTTNLTEAELDVTYPSWIKKEVDTRAATIEIPYKFTVDTHEGSSVRTEKIVIKDKNSNISAEVTVIQNGLDGYTFGDTEGIADDVQLEVVRGEASTAHGGEGIEKSFDSDMSTIYHSNYPFAEGVTSHYPVMLTYYFKENTEALDYFIYYPRISGSNGNFGEVEIQVSTEEHPAFESVTNETNFDFGSKGAVVSFSFDNTIQKPKAVRLIIKSGVNGHASCAEMKFFARNPEGFDPLTLFMDVTCSKLRSDITEEMIKACTYPLFKNIAYYMLKDKYPADFRIADFKPYQHPDIQATINKTGTYSLLDNPTGIFVKAGETLIVMVGETHGQHLSLRVQDMDTPNADGFNNSISYSLRTGINKIVSEKKGLIYVMYHVNGNPVDYDEVKIHFASGSVNGYFDVAKHTREQWGTLLNGAVDGYFDVVGNYAHLTFPVSKLKSTSNGRDLINLFDDIVYKEQIFMGLRKYNNNGGIGTDTDNRMFRNRMYFNVMYGQGDYMYSTSYHTAYHFSTMDNLCSVDQMKTNNWGPTHEVGHSNQTRPGLKWFGMTEVTNNICSMYIQKLYGINSRLLTTTPSNAYSNYYEHAMTLAFGNNDIFHAKLGDVFDKLVPFWQLELYMEYVLGKTDFYKDVYEYIRVNKDLPTDGERQIEFAYNCSKAAGLDLTDFFVKWGFLKSGSYEFNDSYGDGKVVVTEAQVSALKNRIRNLGYSVPKHKLEYICDSNLEAYINNAAVVAGTATRSGSKLSMYGWRNVAVYEVSDHAGKVIFVSPQSSFTVNTTLPEDYKVNAIAANGAKTQVTF</sequence>
<protein>
    <submittedName>
        <fullName evidence="3">Carbohydrate-binding protein</fullName>
    </submittedName>
</protein>
<gene>
    <name evidence="3" type="ORF">DW794_14075</name>
</gene>
<dbReference type="SMART" id="SM01276">
    <property type="entry name" value="M60-like"/>
    <property type="match status" value="1"/>
</dbReference>
<dbReference type="Gene3D" id="3.40.390.80">
    <property type="entry name" value="Peptidase M60, enhancin-like domain 2"/>
    <property type="match status" value="1"/>
</dbReference>
<dbReference type="Gene3D" id="2.60.40.10">
    <property type="entry name" value="Immunoglobulins"/>
    <property type="match status" value="1"/>
</dbReference>
<evidence type="ECO:0000256" key="1">
    <source>
        <dbReference type="SAM" id="SignalP"/>
    </source>
</evidence>